<comment type="similarity">
    <text evidence="4">Belongs to the class I-like SAM-binding methyltransferase superfamily. RNA M5U methyltransferase family.</text>
</comment>
<name>A0ABP9YSI2_9FUNG</name>
<evidence type="ECO:0000256" key="4">
    <source>
        <dbReference type="PROSITE-ProRule" id="PRU01024"/>
    </source>
</evidence>
<dbReference type="PANTHER" id="PTHR45904">
    <property type="entry name" value="TRNA (URACIL-5-)-METHYLTRANSFERASE"/>
    <property type="match status" value="1"/>
</dbReference>
<keyword evidence="3 4" id="KW-0949">S-adenosyl-L-methionine</keyword>
<dbReference type="Gene3D" id="2.40.50.1070">
    <property type="match status" value="1"/>
</dbReference>
<comment type="caution">
    <text evidence="5">The sequence shown here is derived from an EMBL/GenBank/DDBJ whole genome shotgun (WGS) entry which is preliminary data.</text>
</comment>
<keyword evidence="2 4" id="KW-0808">Transferase</keyword>
<feature type="binding site" evidence="4">
    <location>
        <position position="418"/>
    </location>
    <ligand>
        <name>S-adenosyl-L-methionine</name>
        <dbReference type="ChEBI" id="CHEBI:59789"/>
    </ligand>
</feature>
<dbReference type="SUPFAM" id="SSF53335">
    <property type="entry name" value="S-adenosyl-L-methionine-dependent methyltransferases"/>
    <property type="match status" value="1"/>
</dbReference>
<protein>
    <submittedName>
        <fullName evidence="5">Uncharacterized protein</fullName>
    </submittedName>
</protein>
<dbReference type="InterPro" id="IPR035979">
    <property type="entry name" value="RBD_domain_sf"/>
</dbReference>
<dbReference type="InterPro" id="IPR045850">
    <property type="entry name" value="TRM2_met"/>
</dbReference>
<dbReference type="PROSITE" id="PS51687">
    <property type="entry name" value="SAM_MT_RNA_M5U"/>
    <property type="match status" value="1"/>
</dbReference>
<dbReference type="InterPro" id="IPR010280">
    <property type="entry name" value="U5_MeTrfase_fam"/>
</dbReference>
<organism evidence="5 6">
    <name type="scientific">Mucor flavus</name>
    <dbReference type="NCBI Taxonomy" id="439312"/>
    <lineage>
        <taxon>Eukaryota</taxon>
        <taxon>Fungi</taxon>
        <taxon>Fungi incertae sedis</taxon>
        <taxon>Mucoromycota</taxon>
        <taxon>Mucoromycotina</taxon>
        <taxon>Mucoromycetes</taxon>
        <taxon>Mucorales</taxon>
        <taxon>Mucorineae</taxon>
        <taxon>Mucoraceae</taxon>
        <taxon>Mucor</taxon>
    </lineage>
</organism>
<dbReference type="InterPro" id="IPR029063">
    <property type="entry name" value="SAM-dependent_MTases_sf"/>
</dbReference>
<keyword evidence="6" id="KW-1185">Reference proteome</keyword>
<dbReference type="SUPFAM" id="SSF54928">
    <property type="entry name" value="RNA-binding domain, RBD"/>
    <property type="match status" value="1"/>
</dbReference>
<dbReference type="PANTHER" id="PTHR45904:SF2">
    <property type="entry name" value="TRNA (URACIL-5-)-METHYLTRANSFERASE HOMOLOG A"/>
    <property type="match status" value="1"/>
</dbReference>
<proteinExistence type="inferred from homology"/>
<evidence type="ECO:0000313" key="6">
    <source>
        <dbReference type="Proteomes" id="UP001473302"/>
    </source>
</evidence>
<dbReference type="Gene3D" id="3.40.50.150">
    <property type="entry name" value="Vaccinia Virus protein VP39"/>
    <property type="match status" value="1"/>
</dbReference>
<gene>
    <name evidence="5" type="ORF">MFLAVUS_003235</name>
</gene>
<comment type="caution">
    <text evidence="4">Lacks conserved residue(s) required for the propagation of feature annotation.</text>
</comment>
<dbReference type="CDD" id="cd02440">
    <property type="entry name" value="AdoMet_MTases"/>
    <property type="match status" value="1"/>
</dbReference>
<feature type="active site" description="Nucleophile" evidence="4">
    <location>
        <position position="494"/>
    </location>
</feature>
<sequence>MLQAAKNFIKSFTMVPKEPVFIHRVKIVNLPAHEIGSVKKLLQTFDLHRFKKAPKWEYAYMNFETEEAARAAMAKLQGVEFKKKFLSTEYSKVSEQVFRTRFEAKKKSLEAVVDDTRAPAEKLADQVTPLHNVPYADQIAKKHKLGFRYLNTLRKKVNALPEISDEGKAQIAWTNTLEDMDIELLDTIQSPLINGYRTKCEFTIGRDLSGKKTVGFLLGLYRDGITAVLNPDDCLHVSEKAKQVAKAMEDYVNESKYDVYDRVEKLGVWRSIMTKTQRTGDVMILIQMNTTNLTDDQVQQEKQKLIRFWNNLKDQDQINTTTLMLQVWNGASNGITDKGTTEILTGDGYVYEELLGCKFRISSNAFFQVNTPATELLYSQCAEWCNTNKKTTLLDLCCGTGTIGITMAKSVDRVVGIEMIPEAIVDAKANALQNNITNAEYYASKVEEKIDIVVGEKNESVIAVLDPPRNGVHTSVIRAVRESEQIEKVIFISCDVKQAMPNLIGLCRPTSNRFKGMPFKPSRAVSVDLFPHTDHCEMMIEFVRLK</sequence>
<feature type="binding site" evidence="4">
    <location>
        <position position="466"/>
    </location>
    <ligand>
        <name>S-adenosyl-L-methionine</name>
        <dbReference type="ChEBI" id="CHEBI:59789"/>
    </ligand>
</feature>
<dbReference type="Proteomes" id="UP001473302">
    <property type="component" value="Unassembled WGS sequence"/>
</dbReference>
<feature type="binding site" evidence="4">
    <location>
        <position position="368"/>
    </location>
    <ligand>
        <name>S-adenosyl-L-methionine</name>
        <dbReference type="ChEBI" id="CHEBI:59789"/>
    </ligand>
</feature>
<evidence type="ECO:0000256" key="2">
    <source>
        <dbReference type="ARBA" id="ARBA00022679"/>
    </source>
</evidence>
<reference evidence="5 6" key="1">
    <citation type="submission" date="2024-04" db="EMBL/GenBank/DDBJ databases">
        <title>genome sequences of Mucor flavus KT1a and Helicostylum pulchrum KT1b strains isolated from the surface of a dry-aged beef.</title>
        <authorList>
            <person name="Toyotome T."/>
            <person name="Hosono M."/>
            <person name="Torimaru M."/>
            <person name="Fukuda K."/>
            <person name="Mikami N."/>
        </authorList>
    </citation>
    <scope>NUCLEOTIDE SEQUENCE [LARGE SCALE GENOMIC DNA]</scope>
    <source>
        <strain evidence="5 6">KT1a</strain>
    </source>
</reference>
<evidence type="ECO:0000313" key="5">
    <source>
        <dbReference type="EMBL" id="GAA5809820.1"/>
    </source>
</evidence>
<dbReference type="EMBL" id="BAABUK010000006">
    <property type="protein sequence ID" value="GAA5809820.1"/>
    <property type="molecule type" value="Genomic_DNA"/>
</dbReference>
<keyword evidence="1 4" id="KW-0489">Methyltransferase</keyword>
<dbReference type="Pfam" id="PF05958">
    <property type="entry name" value="tRNA_U5-meth_tr"/>
    <property type="match status" value="1"/>
</dbReference>
<accession>A0ABP9YSI2</accession>
<evidence type="ECO:0000256" key="3">
    <source>
        <dbReference type="ARBA" id="ARBA00022691"/>
    </source>
</evidence>
<evidence type="ECO:0000256" key="1">
    <source>
        <dbReference type="ARBA" id="ARBA00022603"/>
    </source>
</evidence>